<evidence type="ECO:0000313" key="3">
    <source>
        <dbReference type="Proteomes" id="UP000700596"/>
    </source>
</evidence>
<feature type="compositionally biased region" description="Basic and acidic residues" evidence="1">
    <location>
        <begin position="707"/>
        <end position="717"/>
    </location>
</feature>
<feature type="region of interest" description="Disordered" evidence="1">
    <location>
        <begin position="410"/>
        <end position="431"/>
    </location>
</feature>
<feature type="region of interest" description="Disordered" evidence="1">
    <location>
        <begin position="690"/>
        <end position="717"/>
    </location>
</feature>
<feature type="region of interest" description="Disordered" evidence="1">
    <location>
        <begin position="75"/>
        <end position="107"/>
    </location>
</feature>
<dbReference type="EMBL" id="JAGMWT010000003">
    <property type="protein sequence ID" value="KAH7132252.1"/>
    <property type="molecule type" value="Genomic_DNA"/>
</dbReference>
<feature type="region of interest" description="Disordered" evidence="1">
    <location>
        <begin position="515"/>
        <end position="539"/>
    </location>
</feature>
<evidence type="ECO:0000313" key="2">
    <source>
        <dbReference type="EMBL" id="KAH7132252.1"/>
    </source>
</evidence>
<evidence type="ECO:0000256" key="1">
    <source>
        <dbReference type="SAM" id="MobiDB-lite"/>
    </source>
</evidence>
<organism evidence="2 3">
    <name type="scientific">Dendryphion nanum</name>
    <dbReference type="NCBI Taxonomy" id="256645"/>
    <lineage>
        <taxon>Eukaryota</taxon>
        <taxon>Fungi</taxon>
        <taxon>Dikarya</taxon>
        <taxon>Ascomycota</taxon>
        <taxon>Pezizomycotina</taxon>
        <taxon>Dothideomycetes</taxon>
        <taxon>Pleosporomycetidae</taxon>
        <taxon>Pleosporales</taxon>
        <taxon>Torulaceae</taxon>
        <taxon>Dendryphion</taxon>
    </lineage>
</organism>
<proteinExistence type="predicted"/>
<accession>A0A9P9E811</accession>
<feature type="compositionally biased region" description="Polar residues" evidence="1">
    <location>
        <begin position="1"/>
        <end position="14"/>
    </location>
</feature>
<feature type="region of interest" description="Disordered" evidence="1">
    <location>
        <begin position="124"/>
        <end position="146"/>
    </location>
</feature>
<dbReference type="AlphaFoldDB" id="A0A9P9E811"/>
<feature type="compositionally biased region" description="Basic and acidic residues" evidence="1">
    <location>
        <begin position="517"/>
        <end position="538"/>
    </location>
</feature>
<dbReference type="Proteomes" id="UP000700596">
    <property type="component" value="Unassembled WGS sequence"/>
</dbReference>
<gene>
    <name evidence="2" type="ORF">B0J11DRAFT_577180</name>
</gene>
<feature type="region of interest" description="Disordered" evidence="1">
    <location>
        <begin position="180"/>
        <end position="214"/>
    </location>
</feature>
<protein>
    <submittedName>
        <fullName evidence="2">Uncharacterized protein</fullName>
    </submittedName>
</protein>
<name>A0A9P9E811_9PLEO</name>
<feature type="compositionally biased region" description="Basic and acidic residues" evidence="1">
    <location>
        <begin position="194"/>
        <end position="209"/>
    </location>
</feature>
<keyword evidence="3" id="KW-1185">Reference proteome</keyword>
<reference evidence="2" key="1">
    <citation type="journal article" date="2021" name="Nat. Commun.">
        <title>Genetic determinants of endophytism in the Arabidopsis root mycobiome.</title>
        <authorList>
            <person name="Mesny F."/>
            <person name="Miyauchi S."/>
            <person name="Thiergart T."/>
            <person name="Pickel B."/>
            <person name="Atanasova L."/>
            <person name="Karlsson M."/>
            <person name="Huettel B."/>
            <person name="Barry K.W."/>
            <person name="Haridas S."/>
            <person name="Chen C."/>
            <person name="Bauer D."/>
            <person name="Andreopoulos W."/>
            <person name="Pangilinan J."/>
            <person name="LaButti K."/>
            <person name="Riley R."/>
            <person name="Lipzen A."/>
            <person name="Clum A."/>
            <person name="Drula E."/>
            <person name="Henrissat B."/>
            <person name="Kohler A."/>
            <person name="Grigoriev I.V."/>
            <person name="Martin F.M."/>
            <person name="Hacquard S."/>
        </authorList>
    </citation>
    <scope>NUCLEOTIDE SEQUENCE</scope>
    <source>
        <strain evidence="2">MPI-CAGE-CH-0243</strain>
    </source>
</reference>
<sequence>MDWTGGQLQRNSKNAVKGTLQKQKQHFARVRTQLQNGTKSGSVPFCPSFLYETEGEIGNCLQSFGSFRHKTHGEGYRAAERTEKEDVQRGKRMQSRHESVTESTQKELPEGSHYLIDVQEAVSATSHGHKHSGRSKAIKRTKRPPPVENNEELLLEARRRKLLSRQDWAGLATSHPVNMQCTSEKNKHRVSKRQKVEGRRKVHRNHTDGDIPAFLGTRAGGKGVVGDISIRIGSDALASQTQMQPADHATSHVAPTLQGDSSDPMLFDHEELCRQSKGSMQYPRSVSRGHQTTRYKFHQHVADAEEWLSCGPRPSDTPSLEYRFPSKTSMPPGNHMFTPNAISCNQTQRVAVEGELHEPTYADTRKCAETPAVDAAQVTGNTGSRLHLIFDDYSDLPGVIPPQSASLSKHAGASITNTGLPHNDSAGNPRCYSKRQRPANCISRLIENTPRQTTCSRPRPAVDDTLWKTFLGICEFGSSSSKASCRGRSGLVDTVFTGLQHATLGDPYISKPSIADDECKGTGRQDETERDCGMDKAPSHGVAASEELWRAFVFADDESSHTESMPTTLAKGVPVYGSSRAVAPLVKAALFSKTWLPGVGVSGSIQDEASCISLSSQQGLGSPMVTSTISPYHIRSGRSNACQVAGGVNVTPTGHFAAYSVTHASLFNNVSEDGQKETMLGLPCNSERSHHSLGRYGSRSPSFGPDPVRRSDHVRLV</sequence>
<feature type="compositionally biased region" description="Basic residues" evidence="1">
    <location>
        <begin position="127"/>
        <end position="143"/>
    </location>
</feature>
<feature type="region of interest" description="Disordered" evidence="1">
    <location>
        <begin position="1"/>
        <end position="21"/>
    </location>
</feature>
<dbReference type="OrthoDB" id="5426563at2759"/>
<comment type="caution">
    <text evidence="2">The sequence shown here is derived from an EMBL/GenBank/DDBJ whole genome shotgun (WGS) entry which is preliminary data.</text>
</comment>